<dbReference type="Pfam" id="PF00132">
    <property type="entry name" value="Hexapep"/>
    <property type="match status" value="1"/>
</dbReference>
<name>A0A8J2YKF3_9RHOB</name>
<dbReference type="RefSeq" id="WP_188410183.1">
    <property type="nucleotide sequence ID" value="NZ_BMCP01000002.1"/>
</dbReference>
<reference evidence="1" key="2">
    <citation type="submission" date="2020-09" db="EMBL/GenBank/DDBJ databases">
        <authorList>
            <person name="Sun Q."/>
            <person name="Sedlacek I."/>
        </authorList>
    </citation>
    <scope>NUCLEOTIDE SEQUENCE</scope>
    <source>
        <strain evidence="1">CCM 7684</strain>
    </source>
</reference>
<evidence type="ECO:0000313" key="1">
    <source>
        <dbReference type="EMBL" id="GGE47915.1"/>
    </source>
</evidence>
<gene>
    <name evidence="1" type="ORF">GCM10007276_26440</name>
</gene>
<organism evidence="1 2">
    <name type="scientific">Agaricicola taiwanensis</name>
    <dbReference type="NCBI Taxonomy" id="591372"/>
    <lineage>
        <taxon>Bacteria</taxon>
        <taxon>Pseudomonadati</taxon>
        <taxon>Pseudomonadota</taxon>
        <taxon>Alphaproteobacteria</taxon>
        <taxon>Rhodobacterales</taxon>
        <taxon>Paracoccaceae</taxon>
        <taxon>Agaricicola</taxon>
    </lineage>
</organism>
<dbReference type="Gene3D" id="2.160.10.10">
    <property type="entry name" value="Hexapeptide repeat proteins"/>
    <property type="match status" value="1"/>
</dbReference>
<dbReference type="InterPro" id="IPR047324">
    <property type="entry name" value="LbH_gamma_CA-like"/>
</dbReference>
<dbReference type="PANTHER" id="PTHR13061:SF29">
    <property type="entry name" value="GAMMA CARBONIC ANHYDRASE-LIKE 1, MITOCHONDRIAL-RELATED"/>
    <property type="match status" value="1"/>
</dbReference>
<dbReference type="InterPro" id="IPR011004">
    <property type="entry name" value="Trimer_LpxA-like_sf"/>
</dbReference>
<dbReference type="Proteomes" id="UP000602745">
    <property type="component" value="Unassembled WGS sequence"/>
</dbReference>
<sequence>MAVYEFEGARPKRPESGSGWIADNAAVIGKVELGEDVTVWFNAVLRGDNEPIVIGDRSNIQEGVTIHTDLGFPCTVGAGCTIGHNAILHGCVIEDGSLVGMGATILNGARIGRGCIVGANALVPENKQFPDFSLIVGVPAKVVRTFDPDIVTRLKRSSDSYVAKGARFATSLKRID</sequence>
<dbReference type="InterPro" id="IPR001451">
    <property type="entry name" value="Hexapep"/>
</dbReference>
<dbReference type="InterPro" id="IPR050484">
    <property type="entry name" value="Transf_Hexapept/Carb_Anhydrase"/>
</dbReference>
<protein>
    <submittedName>
        <fullName evidence="1">Gamma carbonic anhydrase family protein</fullName>
    </submittedName>
</protein>
<dbReference type="CDD" id="cd04645">
    <property type="entry name" value="LbH_gamma_CA_like"/>
    <property type="match status" value="1"/>
</dbReference>
<reference evidence="1" key="1">
    <citation type="journal article" date="2014" name="Int. J. Syst. Evol. Microbiol.">
        <title>Complete genome sequence of Corynebacterium casei LMG S-19264T (=DSM 44701T), isolated from a smear-ripened cheese.</title>
        <authorList>
            <consortium name="US DOE Joint Genome Institute (JGI-PGF)"/>
            <person name="Walter F."/>
            <person name="Albersmeier A."/>
            <person name="Kalinowski J."/>
            <person name="Ruckert C."/>
        </authorList>
    </citation>
    <scope>NUCLEOTIDE SEQUENCE</scope>
    <source>
        <strain evidence="1">CCM 7684</strain>
    </source>
</reference>
<dbReference type="EMBL" id="BMCP01000002">
    <property type="protein sequence ID" value="GGE47915.1"/>
    <property type="molecule type" value="Genomic_DNA"/>
</dbReference>
<dbReference type="AlphaFoldDB" id="A0A8J2YKF3"/>
<dbReference type="SUPFAM" id="SSF51161">
    <property type="entry name" value="Trimeric LpxA-like enzymes"/>
    <property type="match status" value="1"/>
</dbReference>
<dbReference type="PANTHER" id="PTHR13061">
    <property type="entry name" value="DYNACTIN SUBUNIT P25"/>
    <property type="match status" value="1"/>
</dbReference>
<proteinExistence type="predicted"/>
<comment type="caution">
    <text evidence="1">The sequence shown here is derived from an EMBL/GenBank/DDBJ whole genome shotgun (WGS) entry which is preliminary data.</text>
</comment>
<keyword evidence="2" id="KW-1185">Reference proteome</keyword>
<evidence type="ECO:0000313" key="2">
    <source>
        <dbReference type="Proteomes" id="UP000602745"/>
    </source>
</evidence>
<accession>A0A8J2YKF3</accession>